<dbReference type="Pfam" id="PF07519">
    <property type="entry name" value="Tannase"/>
    <property type="match status" value="1"/>
</dbReference>
<dbReference type="InterPro" id="IPR029058">
    <property type="entry name" value="AB_hydrolase_fold"/>
</dbReference>
<protein>
    <submittedName>
        <fullName evidence="10">Tannase and feruloyl esterase</fullName>
    </submittedName>
</protein>
<evidence type="ECO:0000256" key="1">
    <source>
        <dbReference type="ARBA" id="ARBA00006249"/>
    </source>
</evidence>
<evidence type="ECO:0000256" key="7">
    <source>
        <dbReference type="ARBA" id="ARBA00023157"/>
    </source>
</evidence>
<gene>
    <name evidence="10" type="ORF">SAMN05444169_0529</name>
</gene>
<organism evidence="10 11">
    <name type="scientific">Bradyrhizobium erythrophlei</name>
    <dbReference type="NCBI Taxonomy" id="1437360"/>
    <lineage>
        <taxon>Bacteria</taxon>
        <taxon>Pseudomonadati</taxon>
        <taxon>Pseudomonadota</taxon>
        <taxon>Alphaproteobacteria</taxon>
        <taxon>Hyphomicrobiales</taxon>
        <taxon>Nitrobacteraceae</taxon>
        <taxon>Bradyrhizobium</taxon>
    </lineage>
</organism>
<dbReference type="Proteomes" id="UP000190675">
    <property type="component" value="Chromosome I"/>
</dbReference>
<evidence type="ECO:0000256" key="9">
    <source>
        <dbReference type="SAM" id="SignalP"/>
    </source>
</evidence>
<dbReference type="AlphaFoldDB" id="A0A1M5H1W4"/>
<name>A0A1M5H1W4_9BRAD</name>
<evidence type="ECO:0000256" key="8">
    <source>
        <dbReference type="SAM" id="MobiDB-lite"/>
    </source>
</evidence>
<keyword evidence="4 9" id="KW-0732">Signal</keyword>
<dbReference type="SUPFAM" id="SSF53474">
    <property type="entry name" value="alpha/beta-Hydrolases"/>
    <property type="match status" value="1"/>
</dbReference>
<dbReference type="GO" id="GO:0052689">
    <property type="term" value="F:carboxylic ester hydrolase activity"/>
    <property type="evidence" value="ECO:0007669"/>
    <property type="project" value="UniProtKB-KW"/>
</dbReference>
<evidence type="ECO:0000256" key="5">
    <source>
        <dbReference type="ARBA" id="ARBA00022801"/>
    </source>
</evidence>
<keyword evidence="3" id="KW-0479">Metal-binding</keyword>
<dbReference type="PANTHER" id="PTHR33938">
    <property type="entry name" value="FERULOYL ESTERASE B-RELATED"/>
    <property type="match status" value="1"/>
</dbReference>
<evidence type="ECO:0000256" key="6">
    <source>
        <dbReference type="ARBA" id="ARBA00022837"/>
    </source>
</evidence>
<sequence>MVSGLRVLSCSAVLLGAVVAVPSVSAAANCESLASLEIPDVTSITARSFPGGTFQPPDPVGFVPTAARAHASPPIPNLPAFCEVSVVVEPAINIEIWLPLPSAWTNRFQGVGGGGYAGTITWTSLASAIAAGYVTATTDTGHSAFAPNNGLGGGGFGLKQPADTLNAGLIQDFAERSELELARKGKAITRAFYGTGPRFSYWTGCSTGGRQGWIMAQRHPEEYDGYLTGSPAFNWDRFIPAELWGQVVMNNEVGAPISAAKLNAVTNAAVAACTGKSGDGTRASDAFLADPRLCTYDPAQMSCSAQPANPNCLTSKEVGAVSKIWDGPRDPHGRRLWFGLDRGASLAGLDGSFPFPISTDHFAYWLHQNPSFDWHTITEASFVTDFLNSEFKFENVIGTDSTDLDSFIEHKAKDITYHGTADQLIFSRGTTNYFERLRKRYGAQNVDKFARLFMAPGMGHCLGGAGANAFGNVFGPPVSSDPQHDILKALVDWVEAGIPPDRITATKFINDNPASGVAFTRPLCVFPKLAAYKGSGDPTDAGNWTCANGIVNDTTRDADAVLPDRGNRETNDREGDDHD</sequence>
<keyword evidence="5" id="KW-0378">Hydrolase</keyword>
<evidence type="ECO:0000313" key="10">
    <source>
        <dbReference type="EMBL" id="SHG09940.1"/>
    </source>
</evidence>
<evidence type="ECO:0000313" key="11">
    <source>
        <dbReference type="Proteomes" id="UP000190675"/>
    </source>
</evidence>
<accession>A0A1M5H1W4</accession>
<feature type="chain" id="PRO_5012025076" evidence="9">
    <location>
        <begin position="27"/>
        <end position="579"/>
    </location>
</feature>
<keyword evidence="2" id="KW-0719">Serine esterase</keyword>
<reference evidence="10 11" key="1">
    <citation type="submission" date="2016-11" db="EMBL/GenBank/DDBJ databases">
        <authorList>
            <person name="Jaros S."/>
            <person name="Januszkiewicz K."/>
            <person name="Wedrychowicz H."/>
        </authorList>
    </citation>
    <scope>NUCLEOTIDE SEQUENCE [LARGE SCALE GENOMIC DNA]</scope>
    <source>
        <strain evidence="10 11">GAS242</strain>
    </source>
</reference>
<dbReference type="InterPro" id="IPR011118">
    <property type="entry name" value="Tannase/feruloyl_esterase"/>
</dbReference>
<evidence type="ECO:0000256" key="3">
    <source>
        <dbReference type="ARBA" id="ARBA00022723"/>
    </source>
</evidence>
<feature type="region of interest" description="Disordered" evidence="8">
    <location>
        <begin position="557"/>
        <end position="579"/>
    </location>
</feature>
<dbReference type="PANTHER" id="PTHR33938:SF15">
    <property type="entry name" value="FERULOYL ESTERASE B-RELATED"/>
    <property type="match status" value="1"/>
</dbReference>
<proteinExistence type="inferred from homology"/>
<dbReference type="GO" id="GO:0046872">
    <property type="term" value="F:metal ion binding"/>
    <property type="evidence" value="ECO:0007669"/>
    <property type="project" value="UniProtKB-KW"/>
</dbReference>
<keyword evidence="7" id="KW-1015">Disulfide bond</keyword>
<feature type="signal peptide" evidence="9">
    <location>
        <begin position="1"/>
        <end position="26"/>
    </location>
</feature>
<feature type="compositionally biased region" description="Basic and acidic residues" evidence="8">
    <location>
        <begin position="565"/>
        <end position="579"/>
    </location>
</feature>
<comment type="similarity">
    <text evidence="1">Belongs to the tannase family.</text>
</comment>
<keyword evidence="6" id="KW-0106">Calcium</keyword>
<evidence type="ECO:0000256" key="4">
    <source>
        <dbReference type="ARBA" id="ARBA00022729"/>
    </source>
</evidence>
<dbReference type="EMBL" id="LT670818">
    <property type="protein sequence ID" value="SHG09940.1"/>
    <property type="molecule type" value="Genomic_DNA"/>
</dbReference>
<evidence type="ECO:0000256" key="2">
    <source>
        <dbReference type="ARBA" id="ARBA00022487"/>
    </source>
</evidence>